<dbReference type="Proteomes" id="UP001056120">
    <property type="component" value="Linkage Group LG20"/>
</dbReference>
<comment type="caution">
    <text evidence="1">The sequence shown here is derived from an EMBL/GenBank/DDBJ whole genome shotgun (WGS) entry which is preliminary data.</text>
</comment>
<gene>
    <name evidence="1" type="ORF">L1987_59670</name>
</gene>
<evidence type="ECO:0000313" key="1">
    <source>
        <dbReference type="EMBL" id="KAI3741991.1"/>
    </source>
</evidence>
<reference evidence="2" key="1">
    <citation type="journal article" date="2022" name="Mol. Ecol. Resour.">
        <title>The genomes of chicory, endive, great burdock and yacon provide insights into Asteraceae palaeo-polyploidization history and plant inulin production.</title>
        <authorList>
            <person name="Fan W."/>
            <person name="Wang S."/>
            <person name="Wang H."/>
            <person name="Wang A."/>
            <person name="Jiang F."/>
            <person name="Liu H."/>
            <person name="Zhao H."/>
            <person name="Xu D."/>
            <person name="Zhang Y."/>
        </authorList>
    </citation>
    <scope>NUCLEOTIDE SEQUENCE [LARGE SCALE GENOMIC DNA]</scope>
    <source>
        <strain evidence="2">cv. Yunnan</strain>
    </source>
</reference>
<reference evidence="1 2" key="2">
    <citation type="journal article" date="2022" name="Mol. Ecol. Resour.">
        <title>The genomes of chicory, endive, great burdock and yacon provide insights into Asteraceae paleo-polyploidization history and plant inulin production.</title>
        <authorList>
            <person name="Fan W."/>
            <person name="Wang S."/>
            <person name="Wang H."/>
            <person name="Wang A."/>
            <person name="Jiang F."/>
            <person name="Liu H."/>
            <person name="Zhao H."/>
            <person name="Xu D."/>
            <person name="Zhang Y."/>
        </authorList>
    </citation>
    <scope>NUCLEOTIDE SEQUENCE [LARGE SCALE GENOMIC DNA]</scope>
    <source>
        <strain evidence="2">cv. Yunnan</strain>
        <tissue evidence="1">Leaves</tissue>
    </source>
</reference>
<keyword evidence="2" id="KW-1185">Reference proteome</keyword>
<dbReference type="EMBL" id="CM042037">
    <property type="protein sequence ID" value="KAI3741991.1"/>
    <property type="molecule type" value="Genomic_DNA"/>
</dbReference>
<organism evidence="1 2">
    <name type="scientific">Smallanthus sonchifolius</name>
    <dbReference type="NCBI Taxonomy" id="185202"/>
    <lineage>
        <taxon>Eukaryota</taxon>
        <taxon>Viridiplantae</taxon>
        <taxon>Streptophyta</taxon>
        <taxon>Embryophyta</taxon>
        <taxon>Tracheophyta</taxon>
        <taxon>Spermatophyta</taxon>
        <taxon>Magnoliopsida</taxon>
        <taxon>eudicotyledons</taxon>
        <taxon>Gunneridae</taxon>
        <taxon>Pentapetalae</taxon>
        <taxon>asterids</taxon>
        <taxon>campanulids</taxon>
        <taxon>Asterales</taxon>
        <taxon>Asteraceae</taxon>
        <taxon>Asteroideae</taxon>
        <taxon>Heliantheae alliance</taxon>
        <taxon>Millerieae</taxon>
        <taxon>Smallanthus</taxon>
    </lineage>
</organism>
<protein>
    <submittedName>
        <fullName evidence="1">Uncharacterized protein</fullName>
    </submittedName>
</protein>
<accession>A0ACB9D655</accession>
<name>A0ACB9D655_9ASTR</name>
<sequence>MLGDVFCERPKHWFLCSSLSYSSVAHRRHASDCSFPIKLVLPATDCVDRRCIANGLNLCDSGVSASLWHDHNPSPVGEGSWNVAWDMRPARWLHRRLIFGICAYLAPPPVDFTDAVKEMAFSGELVIAFSSGDQVCSGANGCCASLNGMIQNYKVVVDVLRN</sequence>
<evidence type="ECO:0000313" key="2">
    <source>
        <dbReference type="Proteomes" id="UP001056120"/>
    </source>
</evidence>
<proteinExistence type="predicted"/>